<gene>
    <name evidence="8" type="ORF">JOB18_020267</name>
</gene>
<dbReference type="Proteomes" id="UP000693946">
    <property type="component" value="Linkage Group LG19"/>
</dbReference>
<dbReference type="Pfam" id="PF00169">
    <property type="entry name" value="PH"/>
    <property type="match status" value="1"/>
</dbReference>
<dbReference type="Pfam" id="PF01363">
    <property type="entry name" value="FYVE"/>
    <property type="match status" value="1"/>
</dbReference>
<evidence type="ECO:0000256" key="2">
    <source>
        <dbReference type="ARBA" id="ARBA00022771"/>
    </source>
</evidence>
<dbReference type="PROSITE" id="PS50003">
    <property type="entry name" value="PH_DOMAIN"/>
    <property type="match status" value="1"/>
</dbReference>
<dbReference type="InterPro" id="IPR051765">
    <property type="entry name" value="PH_domain-containing_F"/>
</dbReference>
<dbReference type="InterPro" id="IPR000306">
    <property type="entry name" value="Znf_FYVE"/>
</dbReference>
<evidence type="ECO:0000256" key="1">
    <source>
        <dbReference type="ARBA" id="ARBA00022723"/>
    </source>
</evidence>
<feature type="chain" id="PRO_5043933190" evidence="5">
    <location>
        <begin position="19"/>
        <end position="330"/>
    </location>
</feature>
<feature type="signal peptide" evidence="5">
    <location>
        <begin position="1"/>
        <end position="18"/>
    </location>
</feature>
<dbReference type="PANTHER" id="PTHR46280">
    <property type="entry name" value="PLECKSTRIN HOMOLOGY DOMAIN-CONTAINING FAMILY F MEMBER 2-RELATED"/>
    <property type="match status" value="1"/>
</dbReference>
<feature type="domain" description="PH" evidence="6">
    <location>
        <begin position="96"/>
        <end position="192"/>
    </location>
</feature>
<dbReference type="GO" id="GO:0007032">
    <property type="term" value="P:endosome organization"/>
    <property type="evidence" value="ECO:0007669"/>
    <property type="project" value="TreeGrafter"/>
</dbReference>
<dbReference type="SMART" id="SM00233">
    <property type="entry name" value="PH"/>
    <property type="match status" value="1"/>
</dbReference>
<organism evidence="8 9">
    <name type="scientific">Solea senegalensis</name>
    <name type="common">Senegalese sole</name>
    <dbReference type="NCBI Taxonomy" id="28829"/>
    <lineage>
        <taxon>Eukaryota</taxon>
        <taxon>Metazoa</taxon>
        <taxon>Chordata</taxon>
        <taxon>Craniata</taxon>
        <taxon>Vertebrata</taxon>
        <taxon>Euteleostomi</taxon>
        <taxon>Actinopterygii</taxon>
        <taxon>Neopterygii</taxon>
        <taxon>Teleostei</taxon>
        <taxon>Neoteleostei</taxon>
        <taxon>Acanthomorphata</taxon>
        <taxon>Carangaria</taxon>
        <taxon>Pleuronectiformes</taxon>
        <taxon>Pleuronectoidei</taxon>
        <taxon>Soleidae</taxon>
        <taxon>Solea</taxon>
    </lineage>
</organism>
<evidence type="ECO:0000256" key="5">
    <source>
        <dbReference type="SAM" id="SignalP"/>
    </source>
</evidence>
<keyword evidence="2 4" id="KW-0863">Zinc-finger</keyword>
<dbReference type="PROSITE" id="PS50178">
    <property type="entry name" value="ZF_FYVE"/>
    <property type="match status" value="1"/>
</dbReference>
<evidence type="ECO:0000259" key="6">
    <source>
        <dbReference type="PROSITE" id="PS50003"/>
    </source>
</evidence>
<dbReference type="PANTHER" id="PTHR46280:SF2">
    <property type="entry name" value="PLECKSTRIN HOMOLOGY DOMAIN-CONTAINING FAMILY F MEMBER 1"/>
    <property type="match status" value="1"/>
</dbReference>
<comment type="caution">
    <text evidence="8">The sequence shown here is derived from an EMBL/GenBank/DDBJ whole genome shotgun (WGS) entry which is preliminary data.</text>
</comment>
<proteinExistence type="predicted"/>
<sequence length="330" mass="37151">MKTLSVLVLCSLAVLCLTSDASFSSQPAGDTPAQEGLFVEQEQASSVTLRAQHNIHSVSDATMAQLSFLRENCERIQAVENSFGPSGRPLSKPGRILMGEGHLMKQNRKKTELKVFFLFNDVLVYGSVILSGRWHTNQRIIPLEDIQLEDMEDSVGCQNQWLIRTPQKSFFVSAPSYKEKRDWMDHIKGCCDSLLKGDTCRPGPTFAMSWIPDRAAYRCMRCLKRFTATIRRHHCRKCGFVVCNACSTAREKIDHIHPTKKLRVCRHCHSKNGEEEMSRIRGDSTGNCLVVEDVASSSGSDEEEDDMMSYLPHGSWVNAEVEIWGKPGTY</sequence>
<dbReference type="AlphaFoldDB" id="A0AAV6RHN4"/>
<dbReference type="EMBL" id="JAGKHQ010000011">
    <property type="protein sequence ID" value="KAG7504971.1"/>
    <property type="molecule type" value="Genomic_DNA"/>
</dbReference>
<dbReference type="SMART" id="SM00064">
    <property type="entry name" value="FYVE"/>
    <property type="match status" value="1"/>
</dbReference>
<evidence type="ECO:0000313" key="8">
    <source>
        <dbReference type="EMBL" id="KAG7504971.1"/>
    </source>
</evidence>
<evidence type="ECO:0000313" key="9">
    <source>
        <dbReference type="Proteomes" id="UP000693946"/>
    </source>
</evidence>
<keyword evidence="5" id="KW-0732">Signal</keyword>
<keyword evidence="3" id="KW-0862">Zinc</keyword>
<dbReference type="GO" id="GO:0005769">
    <property type="term" value="C:early endosome"/>
    <property type="evidence" value="ECO:0007669"/>
    <property type="project" value="TreeGrafter"/>
</dbReference>
<dbReference type="GO" id="GO:0008270">
    <property type="term" value="F:zinc ion binding"/>
    <property type="evidence" value="ECO:0007669"/>
    <property type="project" value="UniProtKB-KW"/>
</dbReference>
<dbReference type="InterPro" id="IPR017455">
    <property type="entry name" value="Znf_FYVE-rel"/>
</dbReference>
<accession>A0AAV6RHN4</accession>
<dbReference type="CDD" id="cd01218">
    <property type="entry name" value="PH_Phafin2-like"/>
    <property type="match status" value="1"/>
</dbReference>
<keyword evidence="1" id="KW-0479">Metal-binding</keyword>
<dbReference type="InterPro" id="IPR001849">
    <property type="entry name" value="PH_domain"/>
</dbReference>
<dbReference type="GO" id="GO:0035091">
    <property type="term" value="F:phosphatidylinositol binding"/>
    <property type="evidence" value="ECO:0007669"/>
    <property type="project" value="TreeGrafter"/>
</dbReference>
<dbReference type="GO" id="GO:0008333">
    <property type="term" value="P:endosome to lysosome transport"/>
    <property type="evidence" value="ECO:0007669"/>
    <property type="project" value="TreeGrafter"/>
</dbReference>
<name>A0AAV6RHN4_SOLSE</name>
<evidence type="ECO:0000256" key="4">
    <source>
        <dbReference type="PROSITE-ProRule" id="PRU00091"/>
    </source>
</evidence>
<evidence type="ECO:0000259" key="7">
    <source>
        <dbReference type="PROSITE" id="PS50178"/>
    </source>
</evidence>
<feature type="domain" description="FYVE-type" evidence="7">
    <location>
        <begin position="213"/>
        <end position="273"/>
    </location>
</feature>
<protein>
    <submittedName>
        <fullName evidence="8">Pleckstrin-likey domain-containing family F member 2-like</fullName>
    </submittedName>
</protein>
<keyword evidence="9" id="KW-1185">Reference proteome</keyword>
<dbReference type="InterPro" id="IPR037871">
    <property type="entry name" value="PH_Phafin"/>
</dbReference>
<reference evidence="8 9" key="1">
    <citation type="journal article" date="2021" name="Sci. Rep.">
        <title>Chromosome anchoring in Senegalese sole (Solea senegalensis) reveals sex-associated markers and genome rearrangements in flatfish.</title>
        <authorList>
            <person name="Guerrero-Cozar I."/>
            <person name="Gomez-Garrido J."/>
            <person name="Berbel C."/>
            <person name="Martinez-Blanch J.F."/>
            <person name="Alioto T."/>
            <person name="Claros M.G."/>
            <person name="Gagnaire P.A."/>
            <person name="Manchado M."/>
        </authorList>
    </citation>
    <scope>NUCLEOTIDE SEQUENCE [LARGE SCALE GENOMIC DNA]</scope>
    <source>
        <strain evidence="8">Sse05_10M</strain>
    </source>
</reference>
<evidence type="ECO:0000256" key="3">
    <source>
        <dbReference type="ARBA" id="ARBA00022833"/>
    </source>
</evidence>